<evidence type="ECO:0000313" key="2">
    <source>
        <dbReference type="EMBL" id="SFB13401.1"/>
    </source>
</evidence>
<gene>
    <name evidence="2" type="ORF">SAMN05421688_3172</name>
</gene>
<proteinExistence type="predicted"/>
<dbReference type="EMBL" id="FOJU01000005">
    <property type="protein sequence ID" value="SFB13401.1"/>
    <property type="molecule type" value="Genomic_DNA"/>
</dbReference>
<sequence length="40" mass="4240">MRRFIANAMLPAVSICFAQGATAATFTETKLAADEGVSYD</sequence>
<feature type="signal peptide" evidence="1">
    <location>
        <begin position="1"/>
        <end position="23"/>
    </location>
</feature>
<reference evidence="2 3" key="1">
    <citation type="submission" date="2016-10" db="EMBL/GenBank/DDBJ databases">
        <authorList>
            <person name="de Groot N.N."/>
        </authorList>
    </citation>
    <scope>NUCLEOTIDE SEQUENCE [LARGE SCALE GENOMIC DNA]</scope>
    <source>
        <strain evidence="2 3">DSM 29316</strain>
    </source>
</reference>
<evidence type="ECO:0000313" key="3">
    <source>
        <dbReference type="Proteomes" id="UP000198796"/>
    </source>
</evidence>
<organism evidence="2 3">
    <name type="scientific">Poseidonocella pacifica</name>
    <dbReference type="NCBI Taxonomy" id="871651"/>
    <lineage>
        <taxon>Bacteria</taxon>
        <taxon>Pseudomonadati</taxon>
        <taxon>Pseudomonadota</taxon>
        <taxon>Alphaproteobacteria</taxon>
        <taxon>Rhodobacterales</taxon>
        <taxon>Roseobacteraceae</taxon>
        <taxon>Poseidonocella</taxon>
    </lineage>
</organism>
<feature type="chain" id="PRO_5011526301" evidence="1">
    <location>
        <begin position="24"/>
        <end position="40"/>
    </location>
</feature>
<keyword evidence="1" id="KW-0732">Signal</keyword>
<name>A0A1I0YJN3_9RHOB</name>
<accession>A0A1I0YJN3</accession>
<keyword evidence="3" id="KW-1185">Reference proteome</keyword>
<dbReference type="AlphaFoldDB" id="A0A1I0YJN3"/>
<evidence type="ECO:0000256" key="1">
    <source>
        <dbReference type="SAM" id="SignalP"/>
    </source>
</evidence>
<protein>
    <submittedName>
        <fullName evidence="2">Uncharacterized protein</fullName>
    </submittedName>
</protein>
<dbReference type="Proteomes" id="UP000198796">
    <property type="component" value="Unassembled WGS sequence"/>
</dbReference>